<feature type="modified residue" description="4-aspartylphosphate" evidence="2">
    <location>
        <position position="54"/>
    </location>
</feature>
<reference evidence="4 5" key="1">
    <citation type="submission" date="2019-11" db="EMBL/GenBank/DDBJ databases">
        <title>Gracilibacillus salitolerans sp. nov., a moderate halophile isolated from a saline soil in northwest China.</title>
        <authorList>
            <person name="Gan L."/>
        </authorList>
    </citation>
    <scope>NUCLEOTIDE SEQUENCE [LARGE SCALE GENOMIC DNA]</scope>
    <source>
        <strain evidence="4 5">SCU50</strain>
    </source>
</reference>
<organism evidence="4 5">
    <name type="scientific">Gracilibacillus salitolerans</name>
    <dbReference type="NCBI Taxonomy" id="2663022"/>
    <lineage>
        <taxon>Bacteria</taxon>
        <taxon>Bacillati</taxon>
        <taxon>Bacillota</taxon>
        <taxon>Bacilli</taxon>
        <taxon>Bacillales</taxon>
        <taxon>Bacillaceae</taxon>
        <taxon>Gracilibacillus</taxon>
    </lineage>
</organism>
<dbReference type="RefSeq" id="WP_153792090.1">
    <property type="nucleotide sequence ID" value="NZ_CP045915.1"/>
</dbReference>
<dbReference type="GO" id="GO:0000160">
    <property type="term" value="P:phosphorelay signal transduction system"/>
    <property type="evidence" value="ECO:0007669"/>
    <property type="project" value="InterPro"/>
</dbReference>
<name>A0A5Q2TQ52_9BACI</name>
<evidence type="ECO:0000313" key="5">
    <source>
        <dbReference type="Proteomes" id="UP000339690"/>
    </source>
</evidence>
<evidence type="ECO:0000256" key="2">
    <source>
        <dbReference type="PROSITE-ProRule" id="PRU00169"/>
    </source>
</evidence>
<dbReference type="PANTHER" id="PTHR44591">
    <property type="entry name" value="STRESS RESPONSE REGULATOR PROTEIN 1"/>
    <property type="match status" value="1"/>
</dbReference>
<gene>
    <name evidence="4" type="ORF">GI584_18055</name>
</gene>
<dbReference type="Pfam" id="PF00072">
    <property type="entry name" value="Response_reg"/>
    <property type="match status" value="1"/>
</dbReference>
<sequence>MKKTVIIADDSRFMRHWLKQKIEKHNYQLVAEASTGLESVRAYQQHKPDIIILDIVMPKSNGLDALKKIIELDPNANVIIASSLATHDNVTRALHYGAKDFIIKPHFNKLIQIMDNIFD</sequence>
<dbReference type="PROSITE" id="PS50110">
    <property type="entry name" value="RESPONSE_REGULATORY"/>
    <property type="match status" value="1"/>
</dbReference>
<dbReference type="SUPFAM" id="SSF52172">
    <property type="entry name" value="CheY-like"/>
    <property type="match status" value="1"/>
</dbReference>
<dbReference type="Gene3D" id="3.40.50.2300">
    <property type="match status" value="1"/>
</dbReference>
<evidence type="ECO:0000259" key="3">
    <source>
        <dbReference type="PROSITE" id="PS50110"/>
    </source>
</evidence>
<accession>A0A5Q2TQ52</accession>
<proteinExistence type="predicted"/>
<dbReference type="PANTHER" id="PTHR44591:SF3">
    <property type="entry name" value="RESPONSE REGULATORY DOMAIN-CONTAINING PROTEIN"/>
    <property type="match status" value="1"/>
</dbReference>
<dbReference type="SMART" id="SM00448">
    <property type="entry name" value="REC"/>
    <property type="match status" value="1"/>
</dbReference>
<keyword evidence="1 2" id="KW-0597">Phosphoprotein</keyword>
<evidence type="ECO:0000313" key="4">
    <source>
        <dbReference type="EMBL" id="QGH35840.1"/>
    </source>
</evidence>
<keyword evidence="5" id="KW-1185">Reference proteome</keyword>
<dbReference type="InterPro" id="IPR050595">
    <property type="entry name" value="Bact_response_regulator"/>
</dbReference>
<dbReference type="Proteomes" id="UP000339690">
    <property type="component" value="Chromosome"/>
</dbReference>
<dbReference type="EMBL" id="CP045915">
    <property type="protein sequence ID" value="QGH35840.1"/>
    <property type="molecule type" value="Genomic_DNA"/>
</dbReference>
<evidence type="ECO:0000256" key="1">
    <source>
        <dbReference type="ARBA" id="ARBA00022553"/>
    </source>
</evidence>
<feature type="domain" description="Response regulatory" evidence="3">
    <location>
        <begin position="4"/>
        <end position="119"/>
    </location>
</feature>
<protein>
    <submittedName>
        <fullName evidence="4">Response regulator</fullName>
    </submittedName>
</protein>
<dbReference type="InterPro" id="IPR011006">
    <property type="entry name" value="CheY-like_superfamily"/>
</dbReference>
<dbReference type="KEGG" id="grc:GI584_18055"/>
<dbReference type="AlphaFoldDB" id="A0A5Q2TQ52"/>
<dbReference type="InterPro" id="IPR001789">
    <property type="entry name" value="Sig_transdc_resp-reg_receiver"/>
</dbReference>